<gene>
    <name evidence="2" type="ORF">BC351_21430</name>
</gene>
<dbReference type="Proteomes" id="UP000190626">
    <property type="component" value="Unassembled WGS sequence"/>
</dbReference>
<dbReference type="RefSeq" id="WP_079411209.1">
    <property type="nucleotide sequence ID" value="NZ_MBTG01000008.1"/>
</dbReference>
<keyword evidence="2" id="KW-0413">Isomerase</keyword>
<name>A0A1V4HMK0_9BACL</name>
<dbReference type="Gene3D" id="3.40.30.10">
    <property type="entry name" value="Glutaredoxin"/>
    <property type="match status" value="1"/>
</dbReference>
<dbReference type="OrthoDB" id="9799122at2"/>
<dbReference type="AlphaFoldDB" id="A0A1V4HMK0"/>
<proteinExistence type="predicted"/>
<dbReference type="InterPro" id="IPR036249">
    <property type="entry name" value="Thioredoxin-like_sf"/>
</dbReference>
<reference evidence="3" key="1">
    <citation type="submission" date="2016-07" db="EMBL/GenBank/DDBJ databases">
        <authorList>
            <person name="Florea S."/>
            <person name="Webb J.S."/>
            <person name="Jaromczyk J."/>
            <person name="Schardl C.L."/>
        </authorList>
    </citation>
    <scope>NUCLEOTIDE SEQUENCE [LARGE SCALE GENOMIC DNA]</scope>
    <source>
        <strain evidence="3">CY1</strain>
    </source>
</reference>
<feature type="domain" description="DSBA-like thioredoxin" evidence="1">
    <location>
        <begin position="4"/>
        <end position="192"/>
    </location>
</feature>
<dbReference type="InterPro" id="IPR001853">
    <property type="entry name" value="DSBA-like_thioredoxin_dom"/>
</dbReference>
<dbReference type="EMBL" id="MBTG01000008">
    <property type="protein sequence ID" value="OPH58907.1"/>
    <property type="molecule type" value="Genomic_DNA"/>
</dbReference>
<evidence type="ECO:0000313" key="2">
    <source>
        <dbReference type="EMBL" id="OPH58907.1"/>
    </source>
</evidence>
<sequence length="201" mass="22701">MSLTINVYSDYVCPYCILAEGELEAAAAERGVEVAYLPFELRPYPTPTLRPEGEYITKDWRERVYPIAAELGIPIVKPPFSPQPYTHLAFEGYQFAIEHGQGKAYNSRIYKAFFLESKDIGNIDVLTELAAELGLDPAAYRQALELRTYKEKHGKALHHANYEANITSAPTFVIGETVIRGMAFKHQFLDAIDRELARTAR</sequence>
<dbReference type="STRING" id="1469647.BC351_21430"/>
<evidence type="ECO:0000313" key="3">
    <source>
        <dbReference type="Proteomes" id="UP000190626"/>
    </source>
</evidence>
<dbReference type="PANTHER" id="PTHR13887">
    <property type="entry name" value="GLUTATHIONE S-TRANSFERASE KAPPA"/>
    <property type="match status" value="1"/>
</dbReference>
<accession>A0A1V4HMK0</accession>
<protein>
    <submittedName>
        <fullName evidence="2">2-hydroxychromene-2-carboxylate isomerase</fullName>
    </submittedName>
</protein>
<dbReference type="Pfam" id="PF01323">
    <property type="entry name" value="DSBA"/>
    <property type="match status" value="1"/>
</dbReference>
<dbReference type="GO" id="GO:0016491">
    <property type="term" value="F:oxidoreductase activity"/>
    <property type="evidence" value="ECO:0007669"/>
    <property type="project" value="InterPro"/>
</dbReference>
<keyword evidence="3" id="KW-1185">Reference proteome</keyword>
<dbReference type="PROSITE" id="PS00195">
    <property type="entry name" value="GLUTAREDOXIN_1"/>
    <property type="match status" value="1"/>
</dbReference>
<evidence type="ECO:0000259" key="1">
    <source>
        <dbReference type="Pfam" id="PF01323"/>
    </source>
</evidence>
<dbReference type="InterPro" id="IPR011767">
    <property type="entry name" value="GLR_AS"/>
</dbReference>
<organism evidence="2 3">
    <name type="scientific">Paenibacillus ferrarius</name>
    <dbReference type="NCBI Taxonomy" id="1469647"/>
    <lineage>
        <taxon>Bacteria</taxon>
        <taxon>Bacillati</taxon>
        <taxon>Bacillota</taxon>
        <taxon>Bacilli</taxon>
        <taxon>Bacillales</taxon>
        <taxon>Paenibacillaceae</taxon>
        <taxon>Paenibacillus</taxon>
    </lineage>
</organism>
<dbReference type="GO" id="GO:0016853">
    <property type="term" value="F:isomerase activity"/>
    <property type="evidence" value="ECO:0007669"/>
    <property type="project" value="UniProtKB-KW"/>
</dbReference>
<comment type="caution">
    <text evidence="2">The sequence shown here is derived from an EMBL/GenBank/DDBJ whole genome shotgun (WGS) entry which is preliminary data.</text>
</comment>
<dbReference type="SUPFAM" id="SSF52833">
    <property type="entry name" value="Thioredoxin-like"/>
    <property type="match status" value="1"/>
</dbReference>
<dbReference type="PANTHER" id="PTHR13887:SF33">
    <property type="entry name" value="ISOMERASE"/>
    <property type="match status" value="1"/>
</dbReference>